<dbReference type="PANTHER" id="PTHR47584:SF19">
    <property type="entry name" value="L10-INTERACTING MYB DOMAIN-CONTAINING PROTEIN-LIKE"/>
    <property type="match status" value="1"/>
</dbReference>
<feature type="compositionally biased region" description="Basic and acidic residues" evidence="1">
    <location>
        <begin position="187"/>
        <end position="202"/>
    </location>
</feature>
<feature type="domain" description="Myb/SANT-like" evidence="2">
    <location>
        <begin position="12"/>
        <end position="101"/>
    </location>
</feature>
<evidence type="ECO:0000256" key="1">
    <source>
        <dbReference type="SAM" id="MobiDB-lite"/>
    </source>
</evidence>
<dbReference type="Proteomes" id="UP001324115">
    <property type="component" value="Unassembled WGS sequence"/>
</dbReference>
<comment type="caution">
    <text evidence="3">The sequence shown here is derived from an EMBL/GenBank/DDBJ whole genome shotgun (WGS) entry which is preliminary data.</text>
</comment>
<dbReference type="InterPro" id="IPR045026">
    <property type="entry name" value="LIMYB"/>
</dbReference>
<reference evidence="3 4" key="1">
    <citation type="journal article" date="2023" name="G3 (Bethesda)">
        <title>A haplotype-resolved chromosome-scale genome for Quercus rubra L. provides insights into the genetics of adaptive traits for red oak species.</title>
        <authorList>
            <person name="Kapoor B."/>
            <person name="Jenkins J."/>
            <person name="Schmutz J."/>
            <person name="Zhebentyayeva T."/>
            <person name="Kuelheim C."/>
            <person name="Coggeshall M."/>
            <person name="Heim C."/>
            <person name="Lasky J.R."/>
            <person name="Leites L."/>
            <person name="Islam-Faridi N."/>
            <person name="Romero-Severson J."/>
            <person name="DeLeo V.L."/>
            <person name="Lucas S.M."/>
            <person name="Lazic D."/>
            <person name="Gailing O."/>
            <person name="Carlson J."/>
            <person name="Staton M."/>
        </authorList>
    </citation>
    <scope>NUCLEOTIDE SEQUENCE [LARGE SCALE GENOMIC DNA]</scope>
    <source>
        <strain evidence="3">Pseudo-F2</strain>
    </source>
</reference>
<evidence type="ECO:0000313" key="4">
    <source>
        <dbReference type="Proteomes" id="UP001324115"/>
    </source>
</evidence>
<sequence>MAHESQEADEKKWPPHVEHIFVEIMLEEQLKGNMPSGVFKGATWTSITAELNRRTGKDFVFKQVQQKHNRLRLKQRKWSQLLRHTGLGWDEQTQTVTCSDEETGFPDYPSLQQLFATSTATGNLQISSNTPPLNSDEERVLEEEIANANANADANADPSAPTHLDDDCYTPNFDSFPHTVEDAEVEEVTRRADKRPMQDASRKGKKGSKRSDRVSEMTAALQEYNAMSEHRYSGKLGRTTGSSDQFAQSVVGGDPCSLTKAMDVLNMYPDLSNKAYIKMSKVLQQKDNRVVFMCMPEHRRKS</sequence>
<accession>A0AAN7EV86</accession>
<dbReference type="AlphaFoldDB" id="A0AAN7EV86"/>
<feature type="region of interest" description="Disordered" evidence="1">
    <location>
        <begin position="151"/>
        <end position="216"/>
    </location>
</feature>
<evidence type="ECO:0000313" key="3">
    <source>
        <dbReference type="EMBL" id="KAK4580667.1"/>
    </source>
</evidence>
<dbReference type="InterPro" id="IPR024752">
    <property type="entry name" value="Myb/SANT-like_dom"/>
</dbReference>
<gene>
    <name evidence="3" type="ORF">RGQ29_024347</name>
</gene>
<evidence type="ECO:0000259" key="2">
    <source>
        <dbReference type="Pfam" id="PF12776"/>
    </source>
</evidence>
<name>A0AAN7EV86_QUERU</name>
<dbReference type="EMBL" id="JAXUIC010000007">
    <property type="protein sequence ID" value="KAK4580667.1"/>
    <property type="molecule type" value="Genomic_DNA"/>
</dbReference>
<dbReference type="Pfam" id="PF12776">
    <property type="entry name" value="Myb_DNA-bind_3"/>
    <property type="match status" value="1"/>
</dbReference>
<organism evidence="3 4">
    <name type="scientific">Quercus rubra</name>
    <name type="common">Northern red oak</name>
    <name type="synonym">Quercus borealis</name>
    <dbReference type="NCBI Taxonomy" id="3512"/>
    <lineage>
        <taxon>Eukaryota</taxon>
        <taxon>Viridiplantae</taxon>
        <taxon>Streptophyta</taxon>
        <taxon>Embryophyta</taxon>
        <taxon>Tracheophyta</taxon>
        <taxon>Spermatophyta</taxon>
        <taxon>Magnoliopsida</taxon>
        <taxon>eudicotyledons</taxon>
        <taxon>Gunneridae</taxon>
        <taxon>Pentapetalae</taxon>
        <taxon>rosids</taxon>
        <taxon>fabids</taxon>
        <taxon>Fagales</taxon>
        <taxon>Fagaceae</taxon>
        <taxon>Quercus</taxon>
    </lineage>
</organism>
<protein>
    <recommendedName>
        <fullName evidence="2">Myb/SANT-like domain-containing protein</fullName>
    </recommendedName>
</protein>
<keyword evidence="4" id="KW-1185">Reference proteome</keyword>
<dbReference type="PANTHER" id="PTHR47584">
    <property type="match status" value="1"/>
</dbReference>
<proteinExistence type="predicted"/>